<feature type="non-terminal residue" evidence="10">
    <location>
        <position position="148"/>
    </location>
</feature>
<keyword evidence="5" id="KW-0779">Telomere</keyword>
<dbReference type="Pfam" id="PF16686">
    <property type="entry name" value="POT1PC"/>
    <property type="match status" value="1"/>
</dbReference>
<name>A0A3A2Z203_9EURO</name>
<evidence type="ECO:0000256" key="5">
    <source>
        <dbReference type="ARBA" id="ARBA00022895"/>
    </source>
</evidence>
<evidence type="ECO:0000256" key="3">
    <source>
        <dbReference type="ARBA" id="ARBA00008442"/>
    </source>
</evidence>
<dbReference type="GO" id="GO:0000781">
    <property type="term" value="C:chromosome, telomeric region"/>
    <property type="evidence" value="ECO:0007669"/>
    <property type="project" value="UniProtKB-SubCell"/>
</dbReference>
<feature type="domain" description="Protection of telomeres protein 1 ssDNA-binding" evidence="9">
    <location>
        <begin position="5"/>
        <end position="133"/>
    </location>
</feature>
<keyword evidence="6" id="KW-0238">DNA-binding</keyword>
<gene>
    <name evidence="10" type="ORF">PHISCL_10594</name>
</gene>
<protein>
    <recommendedName>
        <fullName evidence="9">Protection of telomeres protein 1 ssDNA-binding domain-containing protein</fullName>
    </recommendedName>
</protein>
<dbReference type="AlphaFoldDB" id="A0A3A2Z203"/>
<evidence type="ECO:0000313" key="10">
    <source>
        <dbReference type="EMBL" id="RJE17069.1"/>
    </source>
</evidence>
<comment type="caution">
    <text evidence="10">The sequence shown here is derived from an EMBL/GenBank/DDBJ whole genome shotgun (WGS) entry which is preliminary data.</text>
</comment>
<evidence type="ECO:0000256" key="4">
    <source>
        <dbReference type="ARBA" id="ARBA00022454"/>
    </source>
</evidence>
<comment type="similarity">
    <text evidence="3">Belongs to the telombin family.</text>
</comment>
<dbReference type="GO" id="GO:0005634">
    <property type="term" value="C:nucleus"/>
    <property type="evidence" value="ECO:0007669"/>
    <property type="project" value="UniProtKB-SubCell"/>
</dbReference>
<reference evidence="11" key="1">
    <citation type="submission" date="2017-02" db="EMBL/GenBank/DDBJ databases">
        <authorList>
            <person name="Tafer H."/>
            <person name="Lopandic K."/>
        </authorList>
    </citation>
    <scope>NUCLEOTIDE SEQUENCE [LARGE SCALE GENOMIC DNA]</scope>
    <source>
        <strain evidence="11">CBS 366.77</strain>
    </source>
</reference>
<evidence type="ECO:0000313" key="11">
    <source>
        <dbReference type="Proteomes" id="UP000266188"/>
    </source>
</evidence>
<dbReference type="SUPFAM" id="SSF50249">
    <property type="entry name" value="Nucleic acid-binding proteins"/>
    <property type="match status" value="1"/>
</dbReference>
<dbReference type="Proteomes" id="UP000266188">
    <property type="component" value="Unassembled WGS sequence"/>
</dbReference>
<evidence type="ECO:0000259" key="9">
    <source>
        <dbReference type="Pfam" id="PF16686"/>
    </source>
</evidence>
<feature type="region of interest" description="Disordered" evidence="8">
    <location>
        <begin position="127"/>
        <end position="148"/>
    </location>
</feature>
<dbReference type="GO" id="GO:0043047">
    <property type="term" value="F:single-stranded telomeric DNA binding"/>
    <property type="evidence" value="ECO:0007669"/>
    <property type="project" value="InterPro"/>
</dbReference>
<feature type="non-terminal residue" evidence="10">
    <location>
        <position position="1"/>
    </location>
</feature>
<proteinExistence type="inferred from homology"/>
<evidence type="ECO:0000256" key="7">
    <source>
        <dbReference type="ARBA" id="ARBA00023242"/>
    </source>
</evidence>
<dbReference type="EMBL" id="MVGC01001720">
    <property type="protein sequence ID" value="RJE17069.1"/>
    <property type="molecule type" value="Genomic_DNA"/>
</dbReference>
<sequence length="148" mass="17134">APVSDFEKAILYFTDYTANKDLINYSQDASNRDGDEYGYLSHSMKKWPGPLGQMTLQITLWEPHASYAREYLKAKDFVRLTNVHIKRGRIAQNLEASIHSDRRFPDKIHVKSVHDKTDNQVRDLLQRRAQYRKEHPDDEDTGGAANSK</sequence>
<dbReference type="InterPro" id="IPR012340">
    <property type="entry name" value="NA-bd_OB-fold"/>
</dbReference>
<evidence type="ECO:0000256" key="8">
    <source>
        <dbReference type="SAM" id="MobiDB-lite"/>
    </source>
</evidence>
<feature type="compositionally biased region" description="Basic and acidic residues" evidence="8">
    <location>
        <begin position="127"/>
        <end position="136"/>
    </location>
</feature>
<evidence type="ECO:0000256" key="2">
    <source>
        <dbReference type="ARBA" id="ARBA00004574"/>
    </source>
</evidence>
<dbReference type="STRING" id="2070753.A0A3A2Z203"/>
<evidence type="ECO:0000256" key="6">
    <source>
        <dbReference type="ARBA" id="ARBA00023125"/>
    </source>
</evidence>
<dbReference type="Gene3D" id="2.40.50.140">
    <property type="entry name" value="Nucleic acid-binding proteins"/>
    <property type="match status" value="1"/>
</dbReference>
<keyword evidence="11" id="KW-1185">Reference proteome</keyword>
<dbReference type="FunFam" id="2.40.50.140:FF:000303">
    <property type="entry name" value="Protection of telomeres protein 1"/>
    <property type="match status" value="1"/>
</dbReference>
<accession>A0A3A2Z203</accession>
<dbReference type="OrthoDB" id="2186770at2759"/>
<keyword evidence="7" id="KW-0539">Nucleus</keyword>
<organism evidence="10 11">
    <name type="scientific">Aspergillus sclerotialis</name>
    <dbReference type="NCBI Taxonomy" id="2070753"/>
    <lineage>
        <taxon>Eukaryota</taxon>
        <taxon>Fungi</taxon>
        <taxon>Dikarya</taxon>
        <taxon>Ascomycota</taxon>
        <taxon>Pezizomycotina</taxon>
        <taxon>Eurotiomycetes</taxon>
        <taxon>Eurotiomycetidae</taxon>
        <taxon>Eurotiales</taxon>
        <taxon>Aspergillaceae</taxon>
        <taxon>Aspergillus</taxon>
        <taxon>Aspergillus subgen. Polypaecilum</taxon>
    </lineage>
</organism>
<keyword evidence="4" id="KW-0158">Chromosome</keyword>
<dbReference type="InterPro" id="IPR032042">
    <property type="entry name" value="POT1PC"/>
</dbReference>
<evidence type="ECO:0000256" key="1">
    <source>
        <dbReference type="ARBA" id="ARBA00004123"/>
    </source>
</evidence>
<comment type="subcellular location">
    <subcellularLocation>
        <location evidence="2">Chromosome</location>
        <location evidence="2">Telomere</location>
    </subcellularLocation>
    <subcellularLocation>
        <location evidence="1">Nucleus</location>
    </subcellularLocation>
</comment>